<keyword evidence="1" id="KW-0472">Membrane</keyword>
<dbReference type="OrthoDB" id="1689146at2759"/>
<dbReference type="PANTHER" id="PTHR31325">
    <property type="entry name" value="OS01G0798800 PROTEIN-RELATED"/>
    <property type="match status" value="1"/>
</dbReference>
<accession>A0A2U1NFH2</accession>
<organism evidence="3 4">
    <name type="scientific">Artemisia annua</name>
    <name type="common">Sweet wormwood</name>
    <dbReference type="NCBI Taxonomy" id="35608"/>
    <lineage>
        <taxon>Eukaryota</taxon>
        <taxon>Viridiplantae</taxon>
        <taxon>Streptophyta</taxon>
        <taxon>Embryophyta</taxon>
        <taxon>Tracheophyta</taxon>
        <taxon>Spermatophyta</taxon>
        <taxon>Magnoliopsida</taxon>
        <taxon>eudicotyledons</taxon>
        <taxon>Gunneridae</taxon>
        <taxon>Pentapetalae</taxon>
        <taxon>asterids</taxon>
        <taxon>campanulids</taxon>
        <taxon>Asterales</taxon>
        <taxon>Asteraceae</taxon>
        <taxon>Asteroideae</taxon>
        <taxon>Anthemideae</taxon>
        <taxon>Artemisiinae</taxon>
        <taxon>Artemisia</taxon>
    </lineage>
</organism>
<dbReference type="AlphaFoldDB" id="A0A2U1NFH2"/>
<name>A0A2U1NFH2_ARTAN</name>
<feature type="transmembrane region" description="Helical" evidence="1">
    <location>
        <begin position="290"/>
        <end position="309"/>
    </location>
</feature>
<evidence type="ECO:0000256" key="1">
    <source>
        <dbReference type="SAM" id="Phobius"/>
    </source>
</evidence>
<dbReference type="InterPro" id="IPR025315">
    <property type="entry name" value="DUF4220"/>
</dbReference>
<evidence type="ECO:0000313" key="3">
    <source>
        <dbReference type="EMBL" id="PWA72253.1"/>
    </source>
</evidence>
<feature type="transmembrane region" description="Helical" evidence="1">
    <location>
        <begin position="321"/>
        <end position="343"/>
    </location>
</feature>
<reference evidence="3 4" key="1">
    <citation type="journal article" date="2018" name="Mol. Plant">
        <title>The genome of Artemisia annua provides insight into the evolution of Asteraceae family and artemisinin biosynthesis.</title>
        <authorList>
            <person name="Shen Q."/>
            <person name="Zhang L."/>
            <person name="Liao Z."/>
            <person name="Wang S."/>
            <person name="Yan T."/>
            <person name="Shi P."/>
            <person name="Liu M."/>
            <person name="Fu X."/>
            <person name="Pan Q."/>
            <person name="Wang Y."/>
            <person name="Lv Z."/>
            <person name="Lu X."/>
            <person name="Zhang F."/>
            <person name="Jiang W."/>
            <person name="Ma Y."/>
            <person name="Chen M."/>
            <person name="Hao X."/>
            <person name="Li L."/>
            <person name="Tang Y."/>
            <person name="Lv G."/>
            <person name="Zhou Y."/>
            <person name="Sun X."/>
            <person name="Brodelius P.E."/>
            <person name="Rose J.K.C."/>
            <person name="Tang K."/>
        </authorList>
    </citation>
    <scope>NUCLEOTIDE SEQUENCE [LARGE SCALE GENOMIC DNA]</scope>
    <source>
        <strain evidence="4">cv. Huhao1</strain>
        <tissue evidence="3">Leaf</tissue>
    </source>
</reference>
<sequence>MRRMMIDIPPKWKLLWDTWNLRGSMIFSLSLQTLLILFAPIRKRSSSYWIIMPLWSIYLLADWVANFSIGLIMNSKGNHDMEEDLLAFWAPFLLVHLGGPDTITAFALEDNEFWLRHLISLVIQCLATVYVFVQSLPHNQLWIPTLLMFMNGTIKYAERTRAFYLASADRFKWSMNTHVHSEMNYMELMERYLLQKKPCLITTKTGGSANEAKNGDLTKLEVVQYAYYFFNTFKGLVVDLIFSRKTRNQSRDFFLHRTAKDAFEVVEVELNFMYEILFTKIPVVYSRFGAICRIFSLATVCSAIVLFISKSKSQFRTIDVTITYGLLFNALTLDIVALLMLVFSKKTVIFLLKRHVLNEESPWTRILSVFRFHNMKGVFRMRTSEAHEHRWPIGFFKRRWSESIPTYNLIYCCLHPYSKFYEKLGVTNFVDYIKYVKSKRFPTHLRDFIFQELKLKSELADDLETAMEMSSSRGDWVLRADVDWSRLIPYTLDGDYGQRILLWHIATNLCYNKELNHKLKTERDFNTNNDHHRENAKMLSDYMLYLLIMKPSMMSALSSTVQTKFLDICSDVTCIFKSGKLHEVNEVRKQTQGSKDIEVDWEQLHACMKIFDIPDDVWLRNVKGDLKKSLLLYGFILAKEIMKIEEEDQCLNKWLIISKVWIELLCYGASHSHAKIQASQVSKGGELITIVWMLMAHFGLGDQFQINEYQKKARHVID</sequence>
<dbReference type="EMBL" id="PKPP01002928">
    <property type="protein sequence ID" value="PWA72253.1"/>
    <property type="molecule type" value="Genomic_DNA"/>
</dbReference>
<evidence type="ECO:0000259" key="2">
    <source>
        <dbReference type="Pfam" id="PF13968"/>
    </source>
</evidence>
<proteinExistence type="predicted"/>
<keyword evidence="1" id="KW-1133">Transmembrane helix</keyword>
<keyword evidence="1" id="KW-0812">Transmembrane</keyword>
<dbReference type="STRING" id="35608.A0A2U1NFH2"/>
<evidence type="ECO:0000313" key="4">
    <source>
        <dbReference type="Proteomes" id="UP000245207"/>
    </source>
</evidence>
<feature type="transmembrane region" description="Helical" evidence="1">
    <location>
        <begin position="85"/>
        <end position="108"/>
    </location>
</feature>
<dbReference type="Proteomes" id="UP000245207">
    <property type="component" value="Unassembled WGS sequence"/>
</dbReference>
<feature type="transmembrane region" description="Helical" evidence="1">
    <location>
        <begin position="47"/>
        <end position="73"/>
    </location>
</feature>
<dbReference type="Pfam" id="PF13968">
    <property type="entry name" value="DUF4220"/>
    <property type="match status" value="1"/>
</dbReference>
<protein>
    <recommendedName>
        <fullName evidence="2">DUF4220 domain-containing protein</fullName>
    </recommendedName>
</protein>
<gene>
    <name evidence="3" type="ORF">CTI12_AA271210</name>
</gene>
<comment type="caution">
    <text evidence="3">The sequence shown here is derived from an EMBL/GenBank/DDBJ whole genome shotgun (WGS) entry which is preliminary data.</text>
</comment>
<feature type="transmembrane region" description="Helical" evidence="1">
    <location>
        <begin position="21"/>
        <end position="41"/>
    </location>
</feature>
<dbReference type="InterPro" id="IPR007658">
    <property type="entry name" value="DUF594"/>
</dbReference>
<keyword evidence="4" id="KW-1185">Reference proteome</keyword>
<dbReference type="Pfam" id="PF04578">
    <property type="entry name" value="DUF594"/>
    <property type="match status" value="1"/>
</dbReference>
<feature type="domain" description="DUF4220" evidence="2">
    <location>
        <begin position="55"/>
        <end position="410"/>
    </location>
</feature>